<evidence type="ECO:0000256" key="1">
    <source>
        <dbReference type="SAM" id="MobiDB-lite"/>
    </source>
</evidence>
<organism evidence="2 3">
    <name type="scientific">Georgenia satyanarayanai</name>
    <dbReference type="NCBI Taxonomy" id="860221"/>
    <lineage>
        <taxon>Bacteria</taxon>
        <taxon>Bacillati</taxon>
        <taxon>Actinomycetota</taxon>
        <taxon>Actinomycetes</taxon>
        <taxon>Micrococcales</taxon>
        <taxon>Bogoriellaceae</taxon>
        <taxon>Georgenia</taxon>
    </lineage>
</organism>
<evidence type="ECO:0000313" key="2">
    <source>
        <dbReference type="EMBL" id="SSA47176.1"/>
    </source>
</evidence>
<dbReference type="EMBL" id="UETB01000023">
    <property type="protein sequence ID" value="SSA47176.1"/>
    <property type="molecule type" value="Genomic_DNA"/>
</dbReference>
<keyword evidence="3" id="KW-1185">Reference proteome</keyword>
<dbReference type="Pfam" id="PF11666">
    <property type="entry name" value="DUF2933"/>
    <property type="match status" value="1"/>
</dbReference>
<feature type="region of interest" description="Disordered" evidence="1">
    <location>
        <begin position="56"/>
        <end position="87"/>
    </location>
</feature>
<gene>
    <name evidence="2" type="ORF">SAMN05216184_12318</name>
</gene>
<protein>
    <recommendedName>
        <fullName evidence="4">DUF2933 domain-containing protein</fullName>
    </recommendedName>
</protein>
<feature type="compositionally biased region" description="Basic and acidic residues" evidence="1">
    <location>
        <begin position="77"/>
        <end position="87"/>
    </location>
</feature>
<dbReference type="AlphaFoldDB" id="A0A2Y9ASY3"/>
<sequence length="87" mass="9165">MNHSGSGHLKGMVLLMGGLFIAMRVFGVSTGDALVYAAVLACPLMMVMMMFGGHGGHGDPRTSQEAPPLDDVLPHSAGDHTDRGHRH</sequence>
<proteinExistence type="predicted"/>
<accession>A0A2Y9ASY3</accession>
<dbReference type="RefSeq" id="WP_220035258.1">
    <property type="nucleotide sequence ID" value="NZ_QKLZ01000023.1"/>
</dbReference>
<evidence type="ECO:0000313" key="3">
    <source>
        <dbReference type="Proteomes" id="UP000250222"/>
    </source>
</evidence>
<reference evidence="2 3" key="1">
    <citation type="submission" date="2016-10" db="EMBL/GenBank/DDBJ databases">
        <authorList>
            <person name="Cai Z."/>
        </authorList>
    </citation>
    <scope>NUCLEOTIDE SEQUENCE [LARGE SCALE GENOMIC DNA]</scope>
    <source>
        <strain evidence="2 3">CGMCC 1.10826</strain>
    </source>
</reference>
<dbReference type="Proteomes" id="UP000250222">
    <property type="component" value="Unassembled WGS sequence"/>
</dbReference>
<evidence type="ECO:0008006" key="4">
    <source>
        <dbReference type="Google" id="ProtNLM"/>
    </source>
</evidence>
<dbReference type="InterPro" id="IPR021682">
    <property type="entry name" value="DUF2933"/>
</dbReference>
<name>A0A2Y9ASY3_9MICO</name>